<proteinExistence type="predicted"/>
<protein>
    <recommendedName>
        <fullName evidence="4">Secreted protein</fullName>
    </recommendedName>
</protein>
<gene>
    <name evidence="2" type="ORF">GCM10009843_03730</name>
</gene>
<keyword evidence="1" id="KW-0732">Signal</keyword>
<feature type="signal peptide" evidence="1">
    <location>
        <begin position="1"/>
        <end position="26"/>
    </location>
</feature>
<name>A0ABN2XNW4_9ACTN</name>
<sequence>MRRLTALGILSTTLLAATAVAPPAQAAFKYPVELVNDQSFVGGDNPFWLNVDGCETGVAVDVRSMAAFNPRGGAFHGIRRFDCAEGAGSVTLSVSARFGDSGSNGTWAIVDSDGVLAGAHGAGQLVGEPIPDGIRDIYTGTVTVLG</sequence>
<evidence type="ECO:0000313" key="2">
    <source>
        <dbReference type="EMBL" id="GAA2114918.1"/>
    </source>
</evidence>
<accession>A0ABN2XNW4</accession>
<comment type="caution">
    <text evidence="2">The sequence shown here is derived from an EMBL/GenBank/DDBJ whole genome shotgun (WGS) entry which is preliminary data.</text>
</comment>
<evidence type="ECO:0008006" key="4">
    <source>
        <dbReference type="Google" id="ProtNLM"/>
    </source>
</evidence>
<organism evidence="2 3">
    <name type="scientific">Nocardioides bigeumensis</name>
    <dbReference type="NCBI Taxonomy" id="433657"/>
    <lineage>
        <taxon>Bacteria</taxon>
        <taxon>Bacillati</taxon>
        <taxon>Actinomycetota</taxon>
        <taxon>Actinomycetes</taxon>
        <taxon>Propionibacteriales</taxon>
        <taxon>Nocardioidaceae</taxon>
        <taxon>Nocardioides</taxon>
    </lineage>
</organism>
<feature type="chain" id="PRO_5045358260" description="Secreted protein" evidence="1">
    <location>
        <begin position="27"/>
        <end position="146"/>
    </location>
</feature>
<evidence type="ECO:0000256" key="1">
    <source>
        <dbReference type="SAM" id="SignalP"/>
    </source>
</evidence>
<dbReference type="EMBL" id="BAAAQQ010000002">
    <property type="protein sequence ID" value="GAA2114918.1"/>
    <property type="molecule type" value="Genomic_DNA"/>
</dbReference>
<keyword evidence="3" id="KW-1185">Reference proteome</keyword>
<dbReference type="RefSeq" id="WP_344301895.1">
    <property type="nucleotide sequence ID" value="NZ_BAAAQQ010000002.1"/>
</dbReference>
<evidence type="ECO:0000313" key="3">
    <source>
        <dbReference type="Proteomes" id="UP001500575"/>
    </source>
</evidence>
<dbReference type="Proteomes" id="UP001500575">
    <property type="component" value="Unassembled WGS sequence"/>
</dbReference>
<reference evidence="2 3" key="1">
    <citation type="journal article" date="2019" name="Int. J. Syst. Evol. Microbiol.">
        <title>The Global Catalogue of Microorganisms (GCM) 10K type strain sequencing project: providing services to taxonomists for standard genome sequencing and annotation.</title>
        <authorList>
            <consortium name="The Broad Institute Genomics Platform"/>
            <consortium name="The Broad Institute Genome Sequencing Center for Infectious Disease"/>
            <person name="Wu L."/>
            <person name="Ma J."/>
        </authorList>
    </citation>
    <scope>NUCLEOTIDE SEQUENCE [LARGE SCALE GENOMIC DNA]</scope>
    <source>
        <strain evidence="2 3">JCM 16021</strain>
    </source>
</reference>